<evidence type="ECO:0000313" key="2">
    <source>
        <dbReference type="EMBL" id="RIB07733.1"/>
    </source>
</evidence>
<name>A0A397UK53_9GLOM</name>
<sequence length="137" mass="15717">MVSGTHIAEITPNRDSEKPKLGTIPGITSWNKWKWPDDENESGFICTRGLPATSSHSIPTKLWTTPIPDSTNSILKNKSNFDPFYTKYGTSTCRLNERTVTRWSNILYKQMYQELQERLNKGELEPEEVPRLSTVQN</sequence>
<protein>
    <submittedName>
        <fullName evidence="2">Uncharacterized protein</fullName>
    </submittedName>
</protein>
<evidence type="ECO:0000256" key="1">
    <source>
        <dbReference type="SAM" id="MobiDB-lite"/>
    </source>
</evidence>
<dbReference type="OrthoDB" id="2430372at2759"/>
<reference evidence="2 3" key="1">
    <citation type="submission" date="2018-06" db="EMBL/GenBank/DDBJ databases">
        <title>Comparative genomics reveals the genomic features of Rhizophagus irregularis, R. cerebriforme, R. diaphanum and Gigaspora rosea, and their symbiotic lifestyle signature.</title>
        <authorList>
            <person name="Morin E."/>
            <person name="San Clemente H."/>
            <person name="Chen E.C.H."/>
            <person name="De La Providencia I."/>
            <person name="Hainaut M."/>
            <person name="Kuo A."/>
            <person name="Kohler A."/>
            <person name="Murat C."/>
            <person name="Tang N."/>
            <person name="Roy S."/>
            <person name="Loubradou J."/>
            <person name="Henrissat B."/>
            <person name="Grigoriev I.V."/>
            <person name="Corradi N."/>
            <person name="Roux C."/>
            <person name="Martin F.M."/>
        </authorList>
    </citation>
    <scope>NUCLEOTIDE SEQUENCE [LARGE SCALE GENOMIC DNA]</scope>
    <source>
        <strain evidence="2 3">DAOM 194757</strain>
    </source>
</reference>
<comment type="caution">
    <text evidence="2">The sequence shown here is derived from an EMBL/GenBank/DDBJ whole genome shotgun (WGS) entry which is preliminary data.</text>
</comment>
<dbReference type="Proteomes" id="UP000266673">
    <property type="component" value="Unassembled WGS sequence"/>
</dbReference>
<organism evidence="2 3">
    <name type="scientific">Gigaspora rosea</name>
    <dbReference type="NCBI Taxonomy" id="44941"/>
    <lineage>
        <taxon>Eukaryota</taxon>
        <taxon>Fungi</taxon>
        <taxon>Fungi incertae sedis</taxon>
        <taxon>Mucoromycota</taxon>
        <taxon>Glomeromycotina</taxon>
        <taxon>Glomeromycetes</taxon>
        <taxon>Diversisporales</taxon>
        <taxon>Gigasporaceae</taxon>
        <taxon>Gigaspora</taxon>
    </lineage>
</organism>
<evidence type="ECO:0000313" key="3">
    <source>
        <dbReference type="Proteomes" id="UP000266673"/>
    </source>
</evidence>
<accession>A0A397UK53</accession>
<proteinExistence type="predicted"/>
<dbReference type="AlphaFoldDB" id="A0A397UK53"/>
<dbReference type="EMBL" id="QKWP01001606">
    <property type="protein sequence ID" value="RIB07733.1"/>
    <property type="molecule type" value="Genomic_DNA"/>
</dbReference>
<feature type="region of interest" description="Disordered" evidence="1">
    <location>
        <begin position="1"/>
        <end position="21"/>
    </location>
</feature>
<gene>
    <name evidence="2" type="ORF">C2G38_2213513</name>
</gene>
<keyword evidence="3" id="KW-1185">Reference proteome</keyword>